<organism evidence="1 2">
    <name type="scientific">Scutellospora calospora</name>
    <dbReference type="NCBI Taxonomy" id="85575"/>
    <lineage>
        <taxon>Eukaryota</taxon>
        <taxon>Fungi</taxon>
        <taxon>Fungi incertae sedis</taxon>
        <taxon>Mucoromycota</taxon>
        <taxon>Glomeromycotina</taxon>
        <taxon>Glomeromycetes</taxon>
        <taxon>Diversisporales</taxon>
        <taxon>Gigasporaceae</taxon>
        <taxon>Scutellospora</taxon>
    </lineage>
</organism>
<comment type="caution">
    <text evidence="1">The sequence shown here is derived from an EMBL/GenBank/DDBJ whole genome shotgun (WGS) entry which is preliminary data.</text>
</comment>
<gene>
    <name evidence="1" type="ORF">SCALOS_LOCUS9310</name>
</gene>
<feature type="non-terminal residue" evidence="1">
    <location>
        <position position="118"/>
    </location>
</feature>
<evidence type="ECO:0000313" key="1">
    <source>
        <dbReference type="EMBL" id="CAG8669148.1"/>
    </source>
</evidence>
<sequence length="118" mass="13512">MAVTNFFEDLSKDFSKLFEKSDDYDIIIQVGEKSDFKEFNAHSNILRARSPYFTNSLSNNWINHKSSIVTFKKPNISPAIFLLILRYIYTGTLDITNQSASNILDLLVASDELILDKL</sequence>
<reference evidence="1" key="1">
    <citation type="submission" date="2021-06" db="EMBL/GenBank/DDBJ databases">
        <authorList>
            <person name="Kallberg Y."/>
            <person name="Tangrot J."/>
            <person name="Rosling A."/>
        </authorList>
    </citation>
    <scope>NUCLEOTIDE SEQUENCE</scope>
    <source>
        <strain evidence="1">AU212A</strain>
    </source>
</reference>
<dbReference type="EMBL" id="CAJVPM010028256">
    <property type="protein sequence ID" value="CAG8669148.1"/>
    <property type="molecule type" value="Genomic_DNA"/>
</dbReference>
<keyword evidence="2" id="KW-1185">Reference proteome</keyword>
<accession>A0ACA9NS40</accession>
<protein>
    <submittedName>
        <fullName evidence="1">2165_t:CDS:1</fullName>
    </submittedName>
</protein>
<proteinExistence type="predicted"/>
<name>A0ACA9NS40_9GLOM</name>
<evidence type="ECO:0000313" key="2">
    <source>
        <dbReference type="Proteomes" id="UP000789860"/>
    </source>
</evidence>
<dbReference type="Proteomes" id="UP000789860">
    <property type="component" value="Unassembled WGS sequence"/>
</dbReference>